<evidence type="ECO:0000313" key="2">
    <source>
        <dbReference type="Proteomes" id="UP000323506"/>
    </source>
</evidence>
<proteinExistence type="predicted"/>
<protein>
    <submittedName>
        <fullName evidence="1">Uncharacterized protein</fullName>
    </submittedName>
</protein>
<dbReference type="EMBL" id="CM017700">
    <property type="protein sequence ID" value="TYG87444.1"/>
    <property type="molecule type" value="Genomic_DNA"/>
</dbReference>
<accession>A0A5D2E203</accession>
<name>A0A5D2E203_GOSDA</name>
<reference evidence="1 2" key="1">
    <citation type="submission" date="2019-06" db="EMBL/GenBank/DDBJ databases">
        <title>WGS assembly of Gossypium darwinii.</title>
        <authorList>
            <person name="Chen Z.J."/>
            <person name="Sreedasyam A."/>
            <person name="Ando A."/>
            <person name="Song Q."/>
            <person name="De L."/>
            <person name="Hulse-Kemp A."/>
            <person name="Ding M."/>
            <person name="Ye W."/>
            <person name="Kirkbride R."/>
            <person name="Jenkins J."/>
            <person name="Plott C."/>
            <person name="Lovell J."/>
            <person name="Lin Y.-M."/>
            <person name="Vaughn R."/>
            <person name="Liu B."/>
            <person name="Li W."/>
            <person name="Simpson S."/>
            <person name="Scheffler B."/>
            <person name="Saski C."/>
            <person name="Grover C."/>
            <person name="Hu G."/>
            <person name="Conover J."/>
            <person name="Carlson J."/>
            <person name="Shu S."/>
            <person name="Boston L."/>
            <person name="Williams M."/>
            <person name="Peterson D."/>
            <person name="Mcgee K."/>
            <person name="Jones D."/>
            <person name="Wendel J."/>
            <person name="Stelly D."/>
            <person name="Grimwood J."/>
            <person name="Schmutz J."/>
        </authorList>
    </citation>
    <scope>NUCLEOTIDE SEQUENCE [LARGE SCALE GENOMIC DNA]</scope>
    <source>
        <strain evidence="1">1808015.09</strain>
    </source>
</reference>
<gene>
    <name evidence="1" type="ORF">ES288_A13G215300v1</name>
</gene>
<dbReference type="AlphaFoldDB" id="A0A5D2E203"/>
<organism evidence="1 2">
    <name type="scientific">Gossypium darwinii</name>
    <name type="common">Darwin's cotton</name>
    <name type="synonym">Gossypium barbadense var. darwinii</name>
    <dbReference type="NCBI Taxonomy" id="34276"/>
    <lineage>
        <taxon>Eukaryota</taxon>
        <taxon>Viridiplantae</taxon>
        <taxon>Streptophyta</taxon>
        <taxon>Embryophyta</taxon>
        <taxon>Tracheophyta</taxon>
        <taxon>Spermatophyta</taxon>
        <taxon>Magnoliopsida</taxon>
        <taxon>eudicotyledons</taxon>
        <taxon>Gunneridae</taxon>
        <taxon>Pentapetalae</taxon>
        <taxon>rosids</taxon>
        <taxon>malvids</taxon>
        <taxon>Malvales</taxon>
        <taxon>Malvaceae</taxon>
        <taxon>Malvoideae</taxon>
        <taxon>Gossypium</taxon>
    </lineage>
</organism>
<evidence type="ECO:0000313" key="1">
    <source>
        <dbReference type="EMBL" id="TYG87444.1"/>
    </source>
</evidence>
<sequence length="90" mass="9984">MAKQGIGGFYEYFTISQFNLDMTTISFPLRITSYLSLVSQALVVVCSTFPKCFLLLQSSRCNGVRSSACGSFLTLLLEILFSSPYRGSLF</sequence>
<keyword evidence="2" id="KW-1185">Reference proteome</keyword>
<dbReference type="Proteomes" id="UP000323506">
    <property type="component" value="Chromosome A13"/>
</dbReference>